<dbReference type="EMBL" id="JBCLYO010000006">
    <property type="protein sequence ID" value="KAL0087788.1"/>
    <property type="molecule type" value="Genomic_DNA"/>
</dbReference>
<gene>
    <name evidence="5" type="ORF">J3Q64DRAFT_1734436</name>
</gene>
<evidence type="ECO:0000256" key="4">
    <source>
        <dbReference type="PROSITE-ProRule" id="PRU00810"/>
    </source>
</evidence>
<dbReference type="Proteomes" id="UP001448207">
    <property type="component" value="Unassembled WGS sequence"/>
</dbReference>
<dbReference type="Gene3D" id="1.20.1160.11">
    <property type="entry name" value="Paired amphipathic helix"/>
    <property type="match status" value="1"/>
</dbReference>
<protein>
    <recommendedName>
        <fullName evidence="7">Histone deacetylase interacting domain-containing protein</fullName>
    </recommendedName>
</protein>
<evidence type="ECO:0000256" key="2">
    <source>
        <dbReference type="ARBA" id="ARBA00022491"/>
    </source>
</evidence>
<evidence type="ECO:0000256" key="3">
    <source>
        <dbReference type="ARBA" id="ARBA00023242"/>
    </source>
</evidence>
<accession>A0ABR3B219</accession>
<name>A0ABR3B219_PHYBL</name>
<organism evidence="5 6">
    <name type="scientific">Phycomyces blakesleeanus</name>
    <dbReference type="NCBI Taxonomy" id="4837"/>
    <lineage>
        <taxon>Eukaryota</taxon>
        <taxon>Fungi</taxon>
        <taxon>Fungi incertae sedis</taxon>
        <taxon>Mucoromycota</taxon>
        <taxon>Mucoromycotina</taxon>
        <taxon>Mucoromycetes</taxon>
        <taxon>Mucorales</taxon>
        <taxon>Phycomycetaceae</taxon>
        <taxon>Phycomyces</taxon>
    </lineage>
</organism>
<keyword evidence="6" id="KW-1185">Reference proteome</keyword>
<dbReference type="PROSITE" id="PS51477">
    <property type="entry name" value="PAH"/>
    <property type="match status" value="1"/>
</dbReference>
<evidence type="ECO:0000256" key="1">
    <source>
        <dbReference type="ARBA" id="ARBA00004123"/>
    </source>
</evidence>
<sequence>MSNIDHPQYQSLLIRSSSVGSPKPPMVSMLISTLSQLSIHSSTHPQANQQELYTTNSITQMSSQEYRRSWKSRDAPLYIDLLKSTFSTQPYNYNRFLDIMMDYKRQMIDTLDMIERVLIIFQGNPSLISGFNIFLPLGYSMEPVFDGSQSTAVLVTTPSGHSFSF</sequence>
<dbReference type="InterPro" id="IPR036600">
    <property type="entry name" value="PAH_sf"/>
</dbReference>
<evidence type="ECO:0000313" key="6">
    <source>
        <dbReference type="Proteomes" id="UP001448207"/>
    </source>
</evidence>
<evidence type="ECO:0008006" key="7">
    <source>
        <dbReference type="Google" id="ProtNLM"/>
    </source>
</evidence>
<comment type="caution">
    <text evidence="5">The sequence shown here is derived from an EMBL/GenBank/DDBJ whole genome shotgun (WGS) entry which is preliminary data.</text>
</comment>
<dbReference type="PANTHER" id="PTHR12346:SF0">
    <property type="entry name" value="SIN3A, ISOFORM G"/>
    <property type="match status" value="1"/>
</dbReference>
<dbReference type="InterPro" id="IPR003822">
    <property type="entry name" value="PAH"/>
</dbReference>
<evidence type="ECO:0000313" key="5">
    <source>
        <dbReference type="EMBL" id="KAL0087788.1"/>
    </source>
</evidence>
<keyword evidence="3 4" id="KW-0539">Nucleus</keyword>
<keyword evidence="2" id="KW-0678">Repressor</keyword>
<comment type="subcellular location">
    <subcellularLocation>
        <location evidence="1 4">Nucleus</location>
    </subcellularLocation>
</comment>
<dbReference type="InterPro" id="IPR039774">
    <property type="entry name" value="Sin3-like"/>
</dbReference>
<dbReference type="SUPFAM" id="SSF47762">
    <property type="entry name" value="PAH2 domain"/>
    <property type="match status" value="1"/>
</dbReference>
<reference evidence="5 6" key="1">
    <citation type="submission" date="2024-04" db="EMBL/GenBank/DDBJ databases">
        <title>Symmetric and asymmetric DNA N6-adenine methylation regulates different biological responses in Mucorales.</title>
        <authorList>
            <consortium name="Lawrence Berkeley National Laboratory"/>
            <person name="Lax C."/>
            <person name="Mondo S.J."/>
            <person name="Osorio-Concepcion M."/>
            <person name="Muszewska A."/>
            <person name="Corrochano-Luque M."/>
            <person name="Gutierrez G."/>
            <person name="Riley R."/>
            <person name="Lipzen A."/>
            <person name="Guo J."/>
            <person name="Hundley H."/>
            <person name="Amirebrahimi M."/>
            <person name="Ng V."/>
            <person name="Lorenzo-Gutierrez D."/>
            <person name="Binder U."/>
            <person name="Yang J."/>
            <person name="Song Y."/>
            <person name="Canovas D."/>
            <person name="Navarro E."/>
            <person name="Freitag M."/>
            <person name="Gabaldon T."/>
            <person name="Grigoriev I.V."/>
            <person name="Corrochano L.M."/>
            <person name="Nicolas F.E."/>
            <person name="Garre V."/>
        </authorList>
    </citation>
    <scope>NUCLEOTIDE SEQUENCE [LARGE SCALE GENOMIC DNA]</scope>
    <source>
        <strain evidence="5 6">L51</strain>
    </source>
</reference>
<proteinExistence type="predicted"/>
<dbReference type="Pfam" id="PF02671">
    <property type="entry name" value="PAH"/>
    <property type="match status" value="1"/>
</dbReference>
<dbReference type="PANTHER" id="PTHR12346">
    <property type="entry name" value="SIN3B-RELATED"/>
    <property type="match status" value="1"/>
</dbReference>